<organism evidence="3 4">
    <name type="scientific">Cohnella xylanilytica</name>
    <dbReference type="NCBI Taxonomy" id="557555"/>
    <lineage>
        <taxon>Bacteria</taxon>
        <taxon>Bacillati</taxon>
        <taxon>Bacillota</taxon>
        <taxon>Bacilli</taxon>
        <taxon>Bacillales</taxon>
        <taxon>Paenibacillaceae</taxon>
        <taxon>Cohnella</taxon>
    </lineage>
</organism>
<dbReference type="EMBL" id="JACJVR010000052">
    <property type="protein sequence ID" value="MBB6692358.1"/>
    <property type="molecule type" value="Genomic_DNA"/>
</dbReference>
<dbReference type="InterPro" id="IPR016047">
    <property type="entry name" value="M23ase_b-sheet_dom"/>
</dbReference>
<evidence type="ECO:0000313" key="3">
    <source>
        <dbReference type="EMBL" id="MBB6692358.1"/>
    </source>
</evidence>
<accession>A0A841TZH5</accession>
<sequence length="417" mass="44858">MEVRNNVRQRRRERIRQLTAERPENGSREPETPSLFGRYEEDSRLADESRENRGEFAGADGSRQEGESSYPPGISPMPDPWPESAPGELPEPAARFAPGEGGYLRSSSVRDRSEREEPDPEKWWKEKQRSEYGRKTSGAGGNGGGYAANDATPPRTVFARPDSVREPGAEPGRPSGTGPIGSLSSLSPYRGLSGRSGWDEEPPEGGPGTFLRRFVRGLTIRTAVAAVLLGAGWGWTRLDLPGSRAAEAWAVRTVTQDMNFAAAEAWYERTFGGTPAFLPIFKQQNPSKAVSAAWSRNETVPPIAGRVVQTFAQDGTGVRLAAPAGTPVIAVHTGRVTQVTIGEQGYATILVQHANRIVTVYGNVDNPAVQPDDWVEAGTALGELASSSAGGEGEGTLYFAVKRDGQTLDPAEVVPFD</sequence>
<dbReference type="AlphaFoldDB" id="A0A841TZH5"/>
<evidence type="ECO:0000259" key="2">
    <source>
        <dbReference type="Pfam" id="PF01551"/>
    </source>
</evidence>
<dbReference type="CDD" id="cd12797">
    <property type="entry name" value="M23_peptidase"/>
    <property type="match status" value="1"/>
</dbReference>
<dbReference type="InterPro" id="IPR050570">
    <property type="entry name" value="Cell_wall_metabolism_enzyme"/>
</dbReference>
<dbReference type="Pfam" id="PF01551">
    <property type="entry name" value="Peptidase_M23"/>
    <property type="match status" value="1"/>
</dbReference>
<evidence type="ECO:0000313" key="4">
    <source>
        <dbReference type="Proteomes" id="UP000553776"/>
    </source>
</evidence>
<protein>
    <submittedName>
        <fullName evidence="3">Peptidoglycan DD-metalloendopeptidase family protein</fullName>
    </submittedName>
</protein>
<feature type="compositionally biased region" description="Basic and acidic residues" evidence="1">
    <location>
        <begin position="108"/>
        <end position="134"/>
    </location>
</feature>
<dbReference type="Proteomes" id="UP000553776">
    <property type="component" value="Unassembled WGS sequence"/>
</dbReference>
<feature type="compositionally biased region" description="Pro residues" evidence="1">
    <location>
        <begin position="73"/>
        <end position="83"/>
    </location>
</feature>
<dbReference type="RefSeq" id="WP_185136348.1">
    <property type="nucleotide sequence ID" value="NZ_BORM01000009.1"/>
</dbReference>
<dbReference type="Gene3D" id="2.70.70.10">
    <property type="entry name" value="Glucose Permease (Domain IIA)"/>
    <property type="match status" value="1"/>
</dbReference>
<evidence type="ECO:0000256" key="1">
    <source>
        <dbReference type="SAM" id="MobiDB-lite"/>
    </source>
</evidence>
<dbReference type="SUPFAM" id="SSF51261">
    <property type="entry name" value="Duplicated hybrid motif"/>
    <property type="match status" value="1"/>
</dbReference>
<dbReference type="InterPro" id="IPR011055">
    <property type="entry name" value="Dup_hybrid_motif"/>
</dbReference>
<feature type="compositionally biased region" description="Basic and acidic residues" evidence="1">
    <location>
        <begin position="15"/>
        <end position="31"/>
    </location>
</feature>
<feature type="region of interest" description="Disordered" evidence="1">
    <location>
        <begin position="1"/>
        <end position="186"/>
    </location>
</feature>
<proteinExistence type="predicted"/>
<reference evidence="3 4" key="1">
    <citation type="submission" date="2020-08" db="EMBL/GenBank/DDBJ databases">
        <title>Cohnella phylogeny.</title>
        <authorList>
            <person name="Dunlap C."/>
        </authorList>
    </citation>
    <scope>NUCLEOTIDE SEQUENCE [LARGE SCALE GENOMIC DNA]</scope>
    <source>
        <strain evidence="3 4">DSM 25239</strain>
    </source>
</reference>
<feature type="compositionally biased region" description="Basic and acidic residues" evidence="1">
    <location>
        <begin position="38"/>
        <end position="54"/>
    </location>
</feature>
<name>A0A841TZH5_9BACL</name>
<keyword evidence="4" id="KW-1185">Reference proteome</keyword>
<feature type="domain" description="M23ase beta-sheet core" evidence="2">
    <location>
        <begin position="316"/>
        <end position="410"/>
    </location>
</feature>
<gene>
    <name evidence="3" type="ORF">H7B90_13180</name>
</gene>
<comment type="caution">
    <text evidence="3">The sequence shown here is derived from an EMBL/GenBank/DDBJ whole genome shotgun (WGS) entry which is preliminary data.</text>
</comment>
<dbReference type="PANTHER" id="PTHR21666">
    <property type="entry name" value="PEPTIDASE-RELATED"/>
    <property type="match status" value="1"/>
</dbReference>
<dbReference type="GO" id="GO:0004222">
    <property type="term" value="F:metalloendopeptidase activity"/>
    <property type="evidence" value="ECO:0007669"/>
    <property type="project" value="TreeGrafter"/>
</dbReference>
<dbReference type="PANTHER" id="PTHR21666:SF270">
    <property type="entry name" value="MUREIN HYDROLASE ACTIVATOR ENVC"/>
    <property type="match status" value="1"/>
</dbReference>